<evidence type="ECO:0000313" key="4">
    <source>
        <dbReference type="Proteomes" id="UP000533598"/>
    </source>
</evidence>
<dbReference type="Proteomes" id="UP000533598">
    <property type="component" value="Unassembled WGS sequence"/>
</dbReference>
<dbReference type="InterPro" id="IPR003870">
    <property type="entry name" value="DUF222"/>
</dbReference>
<reference evidence="3 4" key="1">
    <citation type="submission" date="2020-08" db="EMBL/GenBank/DDBJ databases">
        <title>Sequencing the genomes of 1000 actinobacteria strains.</title>
        <authorList>
            <person name="Klenk H.-P."/>
        </authorList>
    </citation>
    <scope>NUCLEOTIDE SEQUENCE [LARGE SCALE GENOMIC DNA]</scope>
    <source>
        <strain evidence="3 4">DSM 44230</strain>
    </source>
</reference>
<dbReference type="Pfam" id="PF02720">
    <property type="entry name" value="DUF222"/>
    <property type="match status" value="1"/>
</dbReference>
<name>A0A7W7CJ44_9PSEU</name>
<evidence type="ECO:0000256" key="1">
    <source>
        <dbReference type="SAM" id="MobiDB-lite"/>
    </source>
</evidence>
<accession>A0A7W7CJ44</accession>
<proteinExistence type="predicted"/>
<gene>
    <name evidence="3" type="ORF">HNR67_008035</name>
</gene>
<dbReference type="EMBL" id="JACHMH010000001">
    <property type="protein sequence ID" value="MBB4681917.1"/>
    <property type="molecule type" value="Genomic_DNA"/>
</dbReference>
<evidence type="ECO:0000259" key="2">
    <source>
        <dbReference type="Pfam" id="PF02720"/>
    </source>
</evidence>
<feature type="region of interest" description="Disordered" evidence="1">
    <location>
        <begin position="237"/>
        <end position="258"/>
    </location>
</feature>
<comment type="caution">
    <text evidence="3">The sequence shown here is derived from an EMBL/GenBank/DDBJ whole genome shotgun (WGS) entry which is preliminary data.</text>
</comment>
<feature type="domain" description="DUF222" evidence="2">
    <location>
        <begin position="5"/>
        <end position="222"/>
    </location>
</feature>
<evidence type="ECO:0000313" key="3">
    <source>
        <dbReference type="EMBL" id="MBB4681917.1"/>
    </source>
</evidence>
<keyword evidence="4" id="KW-1185">Reference proteome</keyword>
<feature type="compositionally biased region" description="Polar residues" evidence="1">
    <location>
        <begin position="243"/>
        <end position="254"/>
    </location>
</feature>
<dbReference type="RefSeq" id="WP_185008836.1">
    <property type="nucleotide sequence ID" value="NZ_BAAAUI010000034.1"/>
</dbReference>
<sequence>MSNDLRKRLRDQWRNLTKLQAEFSRTIGEADARGDYKLDRHTSMRSWLVRELHMTGSEASQRVCVARQLRELPKVTALFTDGQLPYPHVSLLARTRVGIGATAFTEVQSDLLATAQALDAARFRQHVRQVRQEHTPVRRGTAADQSGHGRLAIRTHEDGTVTLHGRLDQSGGATLQEALNTVLPTPTGTAPTPKSERRAEALITLCSRQLSSLRQNTSRRIPSWSVARMRPRHSHRHLASTHRPASTSVSPPNHRQTHTAAARTSAVNVASSIPLPRQGHTPGRRTFPDGSLTPALSGIERRLDAITSSARAT</sequence>
<organism evidence="3 4">
    <name type="scientific">Crossiella cryophila</name>
    <dbReference type="NCBI Taxonomy" id="43355"/>
    <lineage>
        <taxon>Bacteria</taxon>
        <taxon>Bacillati</taxon>
        <taxon>Actinomycetota</taxon>
        <taxon>Actinomycetes</taxon>
        <taxon>Pseudonocardiales</taxon>
        <taxon>Pseudonocardiaceae</taxon>
        <taxon>Crossiella</taxon>
    </lineage>
</organism>
<protein>
    <recommendedName>
        <fullName evidence="2">DUF222 domain-containing protein</fullName>
    </recommendedName>
</protein>
<feature type="region of interest" description="Disordered" evidence="1">
    <location>
        <begin position="273"/>
        <end position="294"/>
    </location>
</feature>
<dbReference type="AlphaFoldDB" id="A0A7W7CJ44"/>